<gene>
    <name evidence="1" type="ORF">EDC65_0315</name>
</gene>
<evidence type="ECO:0000313" key="2">
    <source>
        <dbReference type="Proteomes" id="UP000278222"/>
    </source>
</evidence>
<name>A0A3N1MC05_9PROT</name>
<protein>
    <submittedName>
        <fullName evidence="1">Uncharacterized protein</fullName>
    </submittedName>
</protein>
<dbReference type="Proteomes" id="UP000278222">
    <property type="component" value="Unassembled WGS sequence"/>
</dbReference>
<reference evidence="1 2" key="1">
    <citation type="submission" date="2018-11" db="EMBL/GenBank/DDBJ databases">
        <title>Genomic Encyclopedia of Type Strains, Phase IV (KMG-IV): sequencing the most valuable type-strain genomes for metagenomic binning, comparative biology and taxonomic classification.</title>
        <authorList>
            <person name="Goeker M."/>
        </authorList>
    </citation>
    <scope>NUCLEOTIDE SEQUENCE [LARGE SCALE GENOMIC DNA]</scope>
    <source>
        <strain evidence="1 2">DSM 5900</strain>
    </source>
</reference>
<keyword evidence="2" id="KW-1185">Reference proteome</keyword>
<dbReference type="AlphaFoldDB" id="A0A3N1MC05"/>
<accession>A0A3N1MC05</accession>
<sequence length="97" mass="10369">MSSARDWVVAAPASEMPAREIVRRVREDARQPVTAPPTTTYNVAQQIAADLSLTIRETIAAAAPHGRRVGIDVDIAHEGILGGRTAGRVRIWVGGSE</sequence>
<evidence type="ECO:0000313" key="1">
    <source>
        <dbReference type="EMBL" id="ROQ01138.1"/>
    </source>
</evidence>
<dbReference type="RefSeq" id="WP_142235734.1">
    <property type="nucleotide sequence ID" value="NZ_AP019700.1"/>
</dbReference>
<comment type="caution">
    <text evidence="1">The sequence shown here is derived from an EMBL/GenBank/DDBJ whole genome shotgun (WGS) entry which is preliminary data.</text>
</comment>
<organism evidence="1 2">
    <name type="scientific">Stella humosa</name>
    <dbReference type="NCBI Taxonomy" id="94"/>
    <lineage>
        <taxon>Bacteria</taxon>
        <taxon>Pseudomonadati</taxon>
        <taxon>Pseudomonadota</taxon>
        <taxon>Alphaproteobacteria</taxon>
        <taxon>Rhodospirillales</taxon>
        <taxon>Stellaceae</taxon>
        <taxon>Stella</taxon>
    </lineage>
</organism>
<dbReference type="EMBL" id="RJKX01000011">
    <property type="protein sequence ID" value="ROQ01138.1"/>
    <property type="molecule type" value="Genomic_DNA"/>
</dbReference>
<proteinExistence type="predicted"/>